<dbReference type="Proteomes" id="UP000315440">
    <property type="component" value="Unassembled WGS sequence"/>
</dbReference>
<gene>
    <name evidence="2" type="ORF">Mal64_34600</name>
</gene>
<feature type="compositionally biased region" description="Basic residues" evidence="1">
    <location>
        <begin position="110"/>
        <end position="123"/>
    </location>
</feature>
<dbReference type="EMBL" id="SJPQ01000004">
    <property type="protein sequence ID" value="TWT86631.1"/>
    <property type="molecule type" value="Genomic_DNA"/>
</dbReference>
<dbReference type="AlphaFoldDB" id="A0A5C5ZIK4"/>
<protein>
    <submittedName>
        <fullName evidence="2">Uncharacterized protein</fullName>
    </submittedName>
</protein>
<name>A0A5C5ZIK4_9BACT</name>
<sequence>MTGMYNVLEKLRGGEELTDKERVIHEQGLVSVLKQIHDDLDTAVADAYGWPVDLPDEEILERLVALNHERAEEEKRGLVRWLRPEFQNPKGQNPDGKTQQTIATEETKAKPTKKGKAKVKKQPWPKTLSEQAAAVQGALAAIAAPADVKTVAAAFTRANKDRIGELLETLASLGRARRLDDGRFVAV</sequence>
<evidence type="ECO:0000313" key="2">
    <source>
        <dbReference type="EMBL" id="TWT86631.1"/>
    </source>
</evidence>
<accession>A0A5C5ZIK4</accession>
<evidence type="ECO:0000313" key="3">
    <source>
        <dbReference type="Proteomes" id="UP000315440"/>
    </source>
</evidence>
<feature type="compositionally biased region" description="Polar residues" evidence="1">
    <location>
        <begin position="89"/>
        <end position="100"/>
    </location>
</feature>
<proteinExistence type="predicted"/>
<evidence type="ECO:0000256" key="1">
    <source>
        <dbReference type="SAM" id="MobiDB-lite"/>
    </source>
</evidence>
<keyword evidence="3" id="KW-1185">Reference proteome</keyword>
<reference evidence="2 3" key="1">
    <citation type="submission" date="2019-02" db="EMBL/GenBank/DDBJ databases">
        <title>Deep-cultivation of Planctomycetes and their phenomic and genomic characterization uncovers novel biology.</title>
        <authorList>
            <person name="Wiegand S."/>
            <person name="Jogler M."/>
            <person name="Boedeker C."/>
            <person name="Pinto D."/>
            <person name="Vollmers J."/>
            <person name="Rivas-Marin E."/>
            <person name="Kohn T."/>
            <person name="Peeters S.H."/>
            <person name="Heuer A."/>
            <person name="Rast P."/>
            <person name="Oberbeckmann S."/>
            <person name="Bunk B."/>
            <person name="Jeske O."/>
            <person name="Meyerdierks A."/>
            <person name="Storesund J.E."/>
            <person name="Kallscheuer N."/>
            <person name="Luecker S."/>
            <person name="Lage O.M."/>
            <person name="Pohl T."/>
            <person name="Merkel B.J."/>
            <person name="Hornburger P."/>
            <person name="Mueller R.-W."/>
            <person name="Bruemmer F."/>
            <person name="Labrenz M."/>
            <person name="Spormann A.M."/>
            <person name="Op Den Camp H."/>
            <person name="Overmann J."/>
            <person name="Amann R."/>
            <person name="Jetten M.S.M."/>
            <person name="Mascher T."/>
            <person name="Medema M.H."/>
            <person name="Devos D.P."/>
            <person name="Kaster A.-K."/>
            <person name="Ovreas L."/>
            <person name="Rohde M."/>
            <person name="Galperin M.Y."/>
            <person name="Jogler C."/>
        </authorList>
    </citation>
    <scope>NUCLEOTIDE SEQUENCE [LARGE SCALE GENOMIC DNA]</scope>
    <source>
        <strain evidence="2 3">Mal64</strain>
    </source>
</reference>
<feature type="region of interest" description="Disordered" evidence="1">
    <location>
        <begin position="85"/>
        <end position="125"/>
    </location>
</feature>
<organism evidence="2 3">
    <name type="scientific">Pseudobythopirellula maris</name>
    <dbReference type="NCBI Taxonomy" id="2527991"/>
    <lineage>
        <taxon>Bacteria</taxon>
        <taxon>Pseudomonadati</taxon>
        <taxon>Planctomycetota</taxon>
        <taxon>Planctomycetia</taxon>
        <taxon>Pirellulales</taxon>
        <taxon>Lacipirellulaceae</taxon>
        <taxon>Pseudobythopirellula</taxon>
    </lineage>
</organism>
<comment type="caution">
    <text evidence="2">The sequence shown here is derived from an EMBL/GenBank/DDBJ whole genome shotgun (WGS) entry which is preliminary data.</text>
</comment>